<keyword evidence="3" id="KW-1185">Reference proteome</keyword>
<dbReference type="STRING" id="471704.A0A151J2U7"/>
<dbReference type="GO" id="GO:0003676">
    <property type="term" value="F:nucleic acid binding"/>
    <property type="evidence" value="ECO:0007669"/>
    <property type="project" value="InterPro"/>
</dbReference>
<proteinExistence type="predicted"/>
<dbReference type="AlphaFoldDB" id="A0A151J2U7"/>
<accession>A0A151J2U7</accession>
<evidence type="ECO:0000259" key="1">
    <source>
        <dbReference type="Pfam" id="PF17906"/>
    </source>
</evidence>
<sequence>MEKIEYRAIIKFLHLKGNTSTQIKAELDAVYGDSAPSFATVKRWVIEFKRGRTSLADGERSGRPTTATTTDNIEEIHQMIMDNRRIKIREIAEAVCISKERVCHILTKELGMRKLTARWVPRLLTWTYYASLLDKLMAKIHELRFELIDHPPYSLDLAPSDFFLFPRLKIWLGGQKFSSNEEVIASIEAYFAKQDAQYYLNGLKG</sequence>
<dbReference type="Proteomes" id="UP000078492">
    <property type="component" value="Unassembled WGS sequence"/>
</dbReference>
<dbReference type="PANTHER" id="PTHR46060">
    <property type="entry name" value="MARINER MOS1 TRANSPOSASE-LIKE PROTEIN"/>
    <property type="match status" value="1"/>
</dbReference>
<gene>
    <name evidence="2" type="ORF">ALC57_11207</name>
</gene>
<evidence type="ECO:0000313" key="3">
    <source>
        <dbReference type="Proteomes" id="UP000078492"/>
    </source>
</evidence>
<name>A0A151J2U7_9HYME</name>
<dbReference type="EMBL" id="KQ980326">
    <property type="protein sequence ID" value="KYN16546.1"/>
    <property type="molecule type" value="Genomic_DNA"/>
</dbReference>
<dbReference type="Pfam" id="PF17906">
    <property type="entry name" value="HTH_48"/>
    <property type="match status" value="1"/>
</dbReference>
<feature type="domain" description="Mos1 transposase HTH" evidence="1">
    <location>
        <begin position="3"/>
        <end position="51"/>
    </location>
</feature>
<dbReference type="Gene3D" id="3.30.420.10">
    <property type="entry name" value="Ribonuclease H-like superfamily/Ribonuclease H"/>
    <property type="match status" value="1"/>
</dbReference>
<protein>
    <recommendedName>
        <fullName evidence="1">Mos1 transposase HTH domain-containing protein</fullName>
    </recommendedName>
</protein>
<dbReference type="PANTHER" id="PTHR46060:SF1">
    <property type="entry name" value="MARINER MOS1 TRANSPOSASE-LIKE PROTEIN"/>
    <property type="match status" value="1"/>
</dbReference>
<dbReference type="InterPro" id="IPR036397">
    <property type="entry name" value="RNaseH_sf"/>
</dbReference>
<organism evidence="2 3">
    <name type="scientific">Trachymyrmex cornetzi</name>
    <dbReference type="NCBI Taxonomy" id="471704"/>
    <lineage>
        <taxon>Eukaryota</taxon>
        <taxon>Metazoa</taxon>
        <taxon>Ecdysozoa</taxon>
        <taxon>Arthropoda</taxon>
        <taxon>Hexapoda</taxon>
        <taxon>Insecta</taxon>
        <taxon>Pterygota</taxon>
        <taxon>Neoptera</taxon>
        <taxon>Endopterygota</taxon>
        <taxon>Hymenoptera</taxon>
        <taxon>Apocrita</taxon>
        <taxon>Aculeata</taxon>
        <taxon>Formicoidea</taxon>
        <taxon>Formicidae</taxon>
        <taxon>Myrmicinae</taxon>
        <taxon>Trachymyrmex</taxon>
    </lineage>
</organism>
<dbReference type="InterPro" id="IPR041426">
    <property type="entry name" value="Mos1_HTH"/>
</dbReference>
<reference evidence="2 3" key="1">
    <citation type="submission" date="2015-09" db="EMBL/GenBank/DDBJ databases">
        <title>Trachymyrmex cornetzi WGS genome.</title>
        <authorList>
            <person name="Nygaard S."/>
            <person name="Hu H."/>
            <person name="Boomsma J."/>
            <person name="Zhang G."/>
        </authorList>
    </citation>
    <scope>NUCLEOTIDE SEQUENCE [LARGE SCALE GENOMIC DNA]</scope>
    <source>
        <strain evidence="2">Tcor2-1</strain>
        <tissue evidence="2">Whole body</tissue>
    </source>
</reference>
<evidence type="ECO:0000313" key="2">
    <source>
        <dbReference type="EMBL" id="KYN16546.1"/>
    </source>
</evidence>
<dbReference type="InterPro" id="IPR052709">
    <property type="entry name" value="Transposase-MT_Hybrid"/>
</dbReference>
<dbReference type="Gene3D" id="1.10.10.1450">
    <property type="match status" value="1"/>
</dbReference>